<feature type="domain" description="Alpha-L-arabinofuranosidase C-terminal" evidence="7">
    <location>
        <begin position="429"/>
        <end position="630"/>
    </location>
</feature>
<dbReference type="Gene3D" id="3.20.20.80">
    <property type="entry name" value="Glycosidases"/>
    <property type="match status" value="1"/>
</dbReference>
<keyword evidence="9" id="KW-1185">Reference proteome</keyword>
<dbReference type="SUPFAM" id="SSF51445">
    <property type="entry name" value="(Trans)glycosidases"/>
    <property type="match status" value="1"/>
</dbReference>
<dbReference type="InterPro" id="IPR013780">
    <property type="entry name" value="Glyco_hydro_b"/>
</dbReference>
<keyword evidence="5" id="KW-0378">Hydrolase</keyword>
<gene>
    <name evidence="8" type="ORF">FSB73_08175</name>
</gene>
<dbReference type="GO" id="GO:0046556">
    <property type="term" value="F:alpha-L-arabinofuranosidase activity"/>
    <property type="evidence" value="ECO:0007669"/>
    <property type="project" value="UniProtKB-EC"/>
</dbReference>
<dbReference type="InterPro" id="IPR010720">
    <property type="entry name" value="Alpha-L-AF_C"/>
</dbReference>
<dbReference type="PANTHER" id="PTHR31776:SF0">
    <property type="entry name" value="ALPHA-L-ARABINOFURANOSIDASE 1"/>
    <property type="match status" value="1"/>
</dbReference>
<dbReference type="KEGG" id="agi:FSB73_08175"/>
<evidence type="ECO:0000256" key="2">
    <source>
        <dbReference type="ARBA" id="ARBA00007186"/>
    </source>
</evidence>
<evidence type="ECO:0000259" key="7">
    <source>
        <dbReference type="SMART" id="SM00813"/>
    </source>
</evidence>
<protein>
    <recommendedName>
        <fullName evidence="3">non-reducing end alpha-L-arabinofuranosidase</fullName>
        <ecNumber evidence="3">3.2.1.55</ecNumber>
    </recommendedName>
</protein>
<sequence>MSVFAQSTPSMAVNLDKVGHEVSPMLYGLMTEEINYAYDGGIYAEIIRNRSFQDDRNNPVHWSLFSEKQGGTIKLDHKTFLNRNNPVSLMLDVPVSENITGIANDGFWGVPVKPATVYKGFFYAKADFDGDHRFSVSIRGDSADPTVYATAIVKKSGADWNKYSFELTTKQDIKPTSNARFVITTAQKGRYWFSVTSLFPPTFRNTPNGNRPDIMQLLSDMKPAFLRLPGGNFLEGGKFSSRYDWKKTLGPLENRPGHMGTWGYRASDGMGLLEYLRWCEDLNMEPLLAVFAGYTLGGDHLEGAYLQPFIDEALDEIEYVIGDVNTKWGAQRAKDGHPKAFPLRYIEIGNEDFFDRSGSYKERFAQFYKAIKTKYPQMTIISTSGKEFDVPGGKADMIDDHYYRNASEMEGMSTQYDDYDRNGPKVIVGEWATREGSPTPNFNAALGDAAWLTGLERNSDVVLMSCYAPLFVNVNPGGMQWKSDLIGYNALNSYGSPSYYVQKMFSNHLGDKYVPIQAENIPTQFETLNEKDIASGRKPRKIPAMFYVATKDSKKKLLYLKLVNTQNKAQKVNIDITGTEQILPAATLVELSAMYPEATNSIKEPTNIVPVKSDIRINGNAFTRELPAYSIAVIVLKIK</sequence>
<dbReference type="Pfam" id="PF06964">
    <property type="entry name" value="Alpha-L-AF_C"/>
    <property type="match status" value="1"/>
</dbReference>
<dbReference type="Gene3D" id="2.60.120.260">
    <property type="entry name" value="Galactose-binding domain-like"/>
    <property type="match status" value="1"/>
</dbReference>
<dbReference type="Gene3D" id="2.60.40.1180">
    <property type="entry name" value="Golgi alpha-mannosidase II"/>
    <property type="match status" value="1"/>
</dbReference>
<dbReference type="GO" id="GO:0046373">
    <property type="term" value="P:L-arabinose metabolic process"/>
    <property type="evidence" value="ECO:0007669"/>
    <property type="project" value="InterPro"/>
</dbReference>
<evidence type="ECO:0000256" key="5">
    <source>
        <dbReference type="ARBA" id="ARBA00022801"/>
    </source>
</evidence>
<dbReference type="EMBL" id="CP042434">
    <property type="protein sequence ID" value="QEC74231.1"/>
    <property type="molecule type" value="Genomic_DNA"/>
</dbReference>
<dbReference type="InterPro" id="IPR017853">
    <property type="entry name" value="GH"/>
</dbReference>
<evidence type="ECO:0000313" key="9">
    <source>
        <dbReference type="Proteomes" id="UP000321291"/>
    </source>
</evidence>
<dbReference type="EC" id="3.2.1.55" evidence="3"/>
<comment type="catalytic activity">
    <reaction evidence="1">
        <text>Hydrolysis of terminal non-reducing alpha-L-arabinofuranoside residues in alpha-L-arabinosides.</text>
        <dbReference type="EC" id="3.2.1.55"/>
    </reaction>
</comment>
<keyword evidence="6" id="KW-0325">Glycoprotein</keyword>
<dbReference type="Pfam" id="PF22848">
    <property type="entry name" value="ASD1_dom"/>
    <property type="match status" value="1"/>
</dbReference>
<comment type="similarity">
    <text evidence="2">Belongs to the glycosyl hydrolase 51 family.</text>
</comment>
<keyword evidence="4" id="KW-0732">Signal</keyword>
<proteinExistence type="inferred from homology"/>
<evidence type="ECO:0000313" key="8">
    <source>
        <dbReference type="EMBL" id="QEC74231.1"/>
    </source>
</evidence>
<evidence type="ECO:0000256" key="1">
    <source>
        <dbReference type="ARBA" id="ARBA00001462"/>
    </source>
</evidence>
<dbReference type="SMART" id="SM00813">
    <property type="entry name" value="Alpha-L-AF_C"/>
    <property type="match status" value="1"/>
</dbReference>
<dbReference type="InterPro" id="IPR008979">
    <property type="entry name" value="Galactose-bd-like_sf"/>
</dbReference>
<dbReference type="InterPro" id="IPR055235">
    <property type="entry name" value="ASD1_cat"/>
</dbReference>
<dbReference type="InterPro" id="IPR051563">
    <property type="entry name" value="Glycosyl_Hydrolase_51"/>
</dbReference>
<dbReference type="AlphaFoldDB" id="A0A5B8VSV1"/>
<dbReference type="SUPFAM" id="SSF51011">
    <property type="entry name" value="Glycosyl hydrolase domain"/>
    <property type="match status" value="1"/>
</dbReference>
<organism evidence="8 9">
    <name type="scientific">Arachidicoccus ginsenosidivorans</name>
    <dbReference type="NCBI Taxonomy" id="496057"/>
    <lineage>
        <taxon>Bacteria</taxon>
        <taxon>Pseudomonadati</taxon>
        <taxon>Bacteroidota</taxon>
        <taxon>Chitinophagia</taxon>
        <taxon>Chitinophagales</taxon>
        <taxon>Chitinophagaceae</taxon>
        <taxon>Arachidicoccus</taxon>
    </lineage>
</organism>
<name>A0A5B8VSV1_9BACT</name>
<accession>A0A5B8VSV1</accession>
<evidence type="ECO:0000256" key="4">
    <source>
        <dbReference type="ARBA" id="ARBA00022729"/>
    </source>
</evidence>
<dbReference type="Proteomes" id="UP000321291">
    <property type="component" value="Chromosome"/>
</dbReference>
<evidence type="ECO:0000256" key="3">
    <source>
        <dbReference type="ARBA" id="ARBA00012670"/>
    </source>
</evidence>
<dbReference type="SUPFAM" id="SSF49785">
    <property type="entry name" value="Galactose-binding domain-like"/>
    <property type="match status" value="1"/>
</dbReference>
<reference evidence="8 9" key="1">
    <citation type="journal article" date="2017" name="Int. J. Syst. Evol. Microbiol.">
        <title>Arachidicoccus ginsenosidivorans sp. nov., with ginsenoside-converting activity isolated from ginseng cultivating soil.</title>
        <authorList>
            <person name="Siddiqi M.Z."/>
            <person name="Aslam Z."/>
            <person name="Im W.T."/>
        </authorList>
    </citation>
    <scope>NUCLEOTIDE SEQUENCE [LARGE SCALE GENOMIC DNA]</scope>
    <source>
        <strain evidence="8 9">Gsoil 809</strain>
    </source>
</reference>
<dbReference type="OrthoDB" id="9758333at2"/>
<evidence type="ECO:0000256" key="6">
    <source>
        <dbReference type="ARBA" id="ARBA00023180"/>
    </source>
</evidence>
<dbReference type="PANTHER" id="PTHR31776">
    <property type="entry name" value="ALPHA-L-ARABINOFURANOSIDASE 1"/>
    <property type="match status" value="1"/>
</dbReference>